<reference evidence="2 3" key="2">
    <citation type="submission" date="2018-11" db="EMBL/GenBank/DDBJ databases">
        <authorList>
            <consortium name="Pathogen Informatics"/>
        </authorList>
    </citation>
    <scope>NUCLEOTIDE SEQUENCE [LARGE SCALE GENOMIC DNA]</scope>
</reference>
<evidence type="ECO:0000313" key="2">
    <source>
        <dbReference type="EMBL" id="VDM41714.1"/>
    </source>
</evidence>
<dbReference type="WBParaSite" id="TCNE_0001039301-mRNA-1">
    <property type="protein sequence ID" value="TCNE_0001039301-mRNA-1"/>
    <property type="gene ID" value="TCNE_0001039301"/>
</dbReference>
<gene>
    <name evidence="2" type="ORF">TCNE_LOCUS10393</name>
</gene>
<organism evidence="3 4">
    <name type="scientific">Toxocara canis</name>
    <name type="common">Canine roundworm</name>
    <dbReference type="NCBI Taxonomy" id="6265"/>
    <lineage>
        <taxon>Eukaryota</taxon>
        <taxon>Metazoa</taxon>
        <taxon>Ecdysozoa</taxon>
        <taxon>Nematoda</taxon>
        <taxon>Chromadorea</taxon>
        <taxon>Rhabditida</taxon>
        <taxon>Spirurina</taxon>
        <taxon>Ascaridomorpha</taxon>
        <taxon>Ascaridoidea</taxon>
        <taxon>Toxocaridae</taxon>
        <taxon>Toxocara</taxon>
    </lineage>
</organism>
<sequence length="50" mass="5984">MKMHQIRPNQRSKVNHLNRARSMSISRISLVKNNRKVDVQQLQFVERSSH</sequence>
<keyword evidence="3" id="KW-1185">Reference proteome</keyword>
<evidence type="ECO:0000313" key="4">
    <source>
        <dbReference type="WBParaSite" id="TCNE_0001039301-mRNA-1"/>
    </source>
</evidence>
<dbReference type="Proteomes" id="UP000050794">
    <property type="component" value="Unassembled WGS sequence"/>
</dbReference>
<evidence type="ECO:0000256" key="1">
    <source>
        <dbReference type="SAM" id="MobiDB-lite"/>
    </source>
</evidence>
<feature type="region of interest" description="Disordered" evidence="1">
    <location>
        <begin position="1"/>
        <end position="21"/>
    </location>
</feature>
<accession>A0A183UPH3</accession>
<proteinExistence type="predicted"/>
<reference evidence="4" key="1">
    <citation type="submission" date="2016-06" db="UniProtKB">
        <authorList>
            <consortium name="WormBaseParasite"/>
        </authorList>
    </citation>
    <scope>IDENTIFICATION</scope>
</reference>
<dbReference type="EMBL" id="UYWY01020485">
    <property type="protein sequence ID" value="VDM41714.1"/>
    <property type="molecule type" value="Genomic_DNA"/>
</dbReference>
<protein>
    <submittedName>
        <fullName evidence="2 4">Uncharacterized protein</fullName>
    </submittedName>
</protein>
<name>A0A183UPH3_TOXCA</name>
<dbReference type="AlphaFoldDB" id="A0A183UPH3"/>
<evidence type="ECO:0000313" key="3">
    <source>
        <dbReference type="Proteomes" id="UP000050794"/>
    </source>
</evidence>